<comment type="catalytic activity">
    <reaction evidence="6">
        <text>Exonucleolytic cleavage that removes extra residues from the 3'-terminus of tRNA to produce 5'-mononucleotides.</text>
        <dbReference type="EC" id="3.1.13.5"/>
    </reaction>
</comment>
<evidence type="ECO:0000256" key="4">
    <source>
        <dbReference type="ARBA" id="ARBA00022801"/>
    </source>
</evidence>
<dbReference type="PANTHER" id="PTHR47649:SF1">
    <property type="entry name" value="RIBONUCLEASE D"/>
    <property type="match status" value="1"/>
</dbReference>
<evidence type="ECO:0000256" key="2">
    <source>
        <dbReference type="ARBA" id="ARBA00022694"/>
    </source>
</evidence>
<dbReference type="Gene3D" id="3.30.420.10">
    <property type="entry name" value="Ribonuclease H-like superfamily/Ribonuclease H"/>
    <property type="match status" value="1"/>
</dbReference>
<dbReference type="InterPro" id="IPR051086">
    <property type="entry name" value="RNase_D-like"/>
</dbReference>
<dbReference type="GO" id="GO:0000166">
    <property type="term" value="F:nucleotide binding"/>
    <property type="evidence" value="ECO:0007669"/>
    <property type="project" value="InterPro"/>
</dbReference>
<dbReference type="InterPro" id="IPR036397">
    <property type="entry name" value="RNaseH_sf"/>
</dbReference>
<dbReference type="GO" id="GO:0033890">
    <property type="term" value="F:ribonuclease D activity"/>
    <property type="evidence" value="ECO:0007669"/>
    <property type="project" value="UniProtKB-UniRule"/>
</dbReference>
<dbReference type="InterPro" id="IPR002121">
    <property type="entry name" value="HRDC_dom"/>
</dbReference>
<name>A0AAC9P7G1_9PROT</name>
<keyword evidence="1 6" id="KW-0963">Cytoplasm</keyword>
<dbReference type="InterPro" id="IPR012337">
    <property type="entry name" value="RNaseH-like_sf"/>
</dbReference>
<dbReference type="GO" id="GO:0042780">
    <property type="term" value="P:tRNA 3'-end processing"/>
    <property type="evidence" value="ECO:0007669"/>
    <property type="project" value="UniProtKB-UniRule"/>
</dbReference>
<feature type="domain" description="HRDC" evidence="8">
    <location>
        <begin position="253"/>
        <end position="334"/>
    </location>
</feature>
<dbReference type="InterPro" id="IPR010997">
    <property type="entry name" value="HRDC-like_sf"/>
</dbReference>
<evidence type="ECO:0000313" key="9">
    <source>
        <dbReference type="EMBL" id="APH53432.1"/>
    </source>
</evidence>
<comment type="subcellular location">
    <subcellularLocation>
        <location evidence="6">Cytoplasm</location>
    </subcellularLocation>
</comment>
<gene>
    <name evidence="6" type="primary">rnd</name>
    <name evidence="9" type="ORF">GbCGDNIH9_0211</name>
</gene>
<dbReference type="GO" id="GO:0003676">
    <property type="term" value="F:nucleic acid binding"/>
    <property type="evidence" value="ECO:0007669"/>
    <property type="project" value="InterPro"/>
</dbReference>
<dbReference type="CDD" id="cd06142">
    <property type="entry name" value="RNaseD_exo"/>
    <property type="match status" value="1"/>
</dbReference>
<dbReference type="InterPro" id="IPR002562">
    <property type="entry name" value="3'-5'_exonuclease_dom"/>
</dbReference>
<reference evidence="10" key="1">
    <citation type="submission" date="2016-11" db="EMBL/GenBank/DDBJ databases">
        <title>Comparative genomic and phenotypic analysis of Granulibacter bethesdensis clinical isolates from patients with chronic granulomatous disease.</title>
        <authorList>
            <person name="Zarember K.A."/>
            <person name="Porcella S.F."/>
            <person name="Chu J."/>
            <person name="Ding L."/>
            <person name="Dahlstrom E."/>
            <person name="Barbian K."/>
            <person name="Martens C."/>
            <person name="Sykora L."/>
            <person name="Kramer S."/>
            <person name="Pettinato A.M."/>
            <person name="Hong H."/>
            <person name="Wald G."/>
            <person name="Berg L.J."/>
            <person name="Rogge L.S."/>
            <person name="Greenberg D.E."/>
            <person name="Falcone E.L."/>
            <person name="Neves J.F."/>
            <person name="Simoes M.J."/>
            <person name="Casal M."/>
            <person name="Rodriguez-Lopez F.C."/>
            <person name="Zelazny A."/>
            <person name="Gallin J.I."/>
            <person name="Holland S.M."/>
        </authorList>
    </citation>
    <scope>NUCLEOTIDE SEQUENCE [LARGE SCALE GENOMIC DNA]</scope>
    <source>
        <strain evidence="10">NIH9.1</strain>
    </source>
</reference>
<sequence length="430" mass="47787">MAAYPQTLLFHRISEHQPRHWSFRPRTHGYKSSPMSRQPRSRFPGPTLITKSEDLAALCTTLRREQYVTIDTEFMRERTYWPELCVVQLGGVDSVAVIDTLAPELDLAPLGELLADPAVIKVFHACRQDIEIFLLRFGSIPQPMFDTQVAAMVAGFGDQVGYDTLVSSLTGGHIDKAHRFSDWSRRPLSQAQIDYAAADVTYLRGVYETLRDRLEKEGRLAWVSEEMAVLTDPATYRTDPVTMWERLRPRTNNRRYLGLLRAICAWREIEAQRLNIPRQRLIKDESLLEIAATSPADAESLAQARGVGRGFAEGRSGATLLAAIAEARALPESDLPAIPRGRENGSRPSPALVSLLKVLLAAKSEQHNVAPKLLASSEDLDRLATEAEPDVPALTGWRRDVFGQDALALKNGKICLGVDGKQIKLITTTA</sequence>
<dbReference type="InterPro" id="IPR044876">
    <property type="entry name" value="HRDC_dom_sf"/>
</dbReference>
<evidence type="ECO:0000256" key="5">
    <source>
        <dbReference type="ARBA" id="ARBA00022839"/>
    </source>
</evidence>
<dbReference type="PANTHER" id="PTHR47649">
    <property type="entry name" value="RIBONUCLEASE D"/>
    <property type="match status" value="1"/>
</dbReference>
<comment type="similarity">
    <text evidence="6">Belongs to the RNase D family.</text>
</comment>
<protein>
    <recommendedName>
        <fullName evidence="6">Ribonuclease D</fullName>
        <shortName evidence="6">RNase D</shortName>
        <ecNumber evidence="6">3.1.13.5</ecNumber>
    </recommendedName>
</protein>
<dbReference type="SUPFAM" id="SSF47819">
    <property type="entry name" value="HRDC-like"/>
    <property type="match status" value="2"/>
</dbReference>
<dbReference type="EMBL" id="CP018191">
    <property type="protein sequence ID" value="APH53432.1"/>
    <property type="molecule type" value="Genomic_DNA"/>
</dbReference>
<keyword evidence="4 6" id="KW-0378">Hydrolase</keyword>
<dbReference type="Pfam" id="PF01612">
    <property type="entry name" value="DNA_pol_A_exo1"/>
    <property type="match status" value="1"/>
</dbReference>
<dbReference type="Pfam" id="PF00570">
    <property type="entry name" value="HRDC"/>
    <property type="match status" value="1"/>
</dbReference>
<organism evidence="9 10">
    <name type="scientific">Granulibacter bethesdensis</name>
    <dbReference type="NCBI Taxonomy" id="364410"/>
    <lineage>
        <taxon>Bacteria</taxon>
        <taxon>Pseudomonadati</taxon>
        <taxon>Pseudomonadota</taxon>
        <taxon>Alphaproteobacteria</taxon>
        <taxon>Acetobacterales</taxon>
        <taxon>Acetobacteraceae</taxon>
        <taxon>Granulibacter</taxon>
    </lineage>
</organism>
<dbReference type="NCBIfam" id="TIGR01388">
    <property type="entry name" value="rnd"/>
    <property type="match status" value="1"/>
</dbReference>
<evidence type="ECO:0000256" key="3">
    <source>
        <dbReference type="ARBA" id="ARBA00022722"/>
    </source>
</evidence>
<proteinExistence type="inferred from homology"/>
<feature type="region of interest" description="Disordered" evidence="7">
    <location>
        <begin position="24"/>
        <end position="44"/>
    </location>
</feature>
<dbReference type="GO" id="GO:0008408">
    <property type="term" value="F:3'-5' exonuclease activity"/>
    <property type="evidence" value="ECO:0007669"/>
    <property type="project" value="InterPro"/>
</dbReference>
<keyword evidence="3 6" id="KW-0540">Nuclease</keyword>
<comment type="cofactor">
    <cofactor evidence="6">
        <name>a divalent metal cation</name>
        <dbReference type="ChEBI" id="CHEBI:60240"/>
    </cofactor>
</comment>
<keyword evidence="5 6" id="KW-0269">Exonuclease</keyword>
<dbReference type="GO" id="GO:0005737">
    <property type="term" value="C:cytoplasm"/>
    <property type="evidence" value="ECO:0007669"/>
    <property type="project" value="UniProtKB-SubCell"/>
</dbReference>
<dbReference type="PROSITE" id="PS50967">
    <property type="entry name" value="HRDC"/>
    <property type="match status" value="1"/>
</dbReference>
<comment type="function">
    <text evidence="6">Exonuclease involved in the 3' processing of various precursor tRNAs. Initiates hydrolysis at the 3'-terminus of an RNA molecule and releases 5'-mononucleotides.</text>
</comment>
<dbReference type="SUPFAM" id="SSF53098">
    <property type="entry name" value="Ribonuclease H-like"/>
    <property type="match status" value="1"/>
</dbReference>
<dbReference type="HAMAP" id="MF_01899">
    <property type="entry name" value="RNase_D"/>
    <property type="match status" value="1"/>
</dbReference>
<dbReference type="Gene3D" id="1.10.150.80">
    <property type="entry name" value="HRDC domain"/>
    <property type="match status" value="1"/>
</dbReference>
<dbReference type="Proteomes" id="UP000182373">
    <property type="component" value="Chromosome"/>
</dbReference>
<dbReference type="EC" id="3.1.13.5" evidence="6"/>
<evidence type="ECO:0000256" key="1">
    <source>
        <dbReference type="ARBA" id="ARBA00022490"/>
    </source>
</evidence>
<evidence type="ECO:0000256" key="6">
    <source>
        <dbReference type="HAMAP-Rule" id="MF_01899"/>
    </source>
</evidence>
<evidence type="ECO:0000259" key="8">
    <source>
        <dbReference type="PROSITE" id="PS50967"/>
    </source>
</evidence>
<dbReference type="SMART" id="SM00341">
    <property type="entry name" value="HRDC"/>
    <property type="match status" value="1"/>
</dbReference>
<evidence type="ECO:0000256" key="7">
    <source>
        <dbReference type="SAM" id="MobiDB-lite"/>
    </source>
</evidence>
<dbReference type="InterPro" id="IPR006292">
    <property type="entry name" value="RNase_D"/>
</dbReference>
<evidence type="ECO:0000313" key="10">
    <source>
        <dbReference type="Proteomes" id="UP000182373"/>
    </source>
</evidence>
<dbReference type="SMART" id="SM00474">
    <property type="entry name" value="35EXOc"/>
    <property type="match status" value="1"/>
</dbReference>
<accession>A0AAC9P7G1</accession>
<keyword evidence="2 6" id="KW-0819">tRNA processing</keyword>
<dbReference type="AlphaFoldDB" id="A0AAC9P7G1"/>